<evidence type="ECO:0000256" key="1">
    <source>
        <dbReference type="SAM" id="MobiDB-lite"/>
    </source>
</evidence>
<protein>
    <submittedName>
        <fullName evidence="2">Uncharacterized protein</fullName>
    </submittedName>
</protein>
<keyword evidence="3" id="KW-1185">Reference proteome</keyword>
<dbReference type="EMBL" id="OZ034821">
    <property type="protein sequence ID" value="CAL1407734.1"/>
    <property type="molecule type" value="Genomic_DNA"/>
</dbReference>
<accession>A0AAV2GAK5</accession>
<gene>
    <name evidence="2" type="ORF">LTRI10_LOCUS47384</name>
</gene>
<feature type="region of interest" description="Disordered" evidence="1">
    <location>
        <begin position="35"/>
        <end position="92"/>
    </location>
</feature>
<reference evidence="2 3" key="1">
    <citation type="submission" date="2024-04" db="EMBL/GenBank/DDBJ databases">
        <authorList>
            <person name="Fracassetti M."/>
        </authorList>
    </citation>
    <scope>NUCLEOTIDE SEQUENCE [LARGE SCALE GENOMIC DNA]</scope>
</reference>
<name>A0AAV2GAK5_9ROSI</name>
<dbReference type="AlphaFoldDB" id="A0AAV2GAK5"/>
<evidence type="ECO:0000313" key="3">
    <source>
        <dbReference type="Proteomes" id="UP001497516"/>
    </source>
</evidence>
<feature type="compositionally biased region" description="Polar residues" evidence="1">
    <location>
        <begin position="77"/>
        <end position="88"/>
    </location>
</feature>
<organism evidence="2 3">
    <name type="scientific">Linum trigynum</name>
    <dbReference type="NCBI Taxonomy" id="586398"/>
    <lineage>
        <taxon>Eukaryota</taxon>
        <taxon>Viridiplantae</taxon>
        <taxon>Streptophyta</taxon>
        <taxon>Embryophyta</taxon>
        <taxon>Tracheophyta</taxon>
        <taxon>Spermatophyta</taxon>
        <taxon>Magnoliopsida</taxon>
        <taxon>eudicotyledons</taxon>
        <taxon>Gunneridae</taxon>
        <taxon>Pentapetalae</taxon>
        <taxon>rosids</taxon>
        <taxon>fabids</taxon>
        <taxon>Malpighiales</taxon>
        <taxon>Linaceae</taxon>
        <taxon>Linum</taxon>
    </lineage>
</organism>
<proteinExistence type="predicted"/>
<evidence type="ECO:0000313" key="2">
    <source>
        <dbReference type="EMBL" id="CAL1407734.1"/>
    </source>
</evidence>
<dbReference type="Proteomes" id="UP001497516">
    <property type="component" value="Chromosome 8"/>
</dbReference>
<feature type="compositionally biased region" description="Gly residues" evidence="1">
    <location>
        <begin position="39"/>
        <end position="48"/>
    </location>
</feature>
<feature type="compositionally biased region" description="Gly residues" evidence="1">
    <location>
        <begin position="65"/>
        <end position="75"/>
    </location>
</feature>
<sequence length="115" mass="12570">MRPWRRAIYSRRLVCRSSQEVTPSKWVSRQSILWTRGSPVGGAGGGTGRWSAGRRQRPRAQTGGCSRGGTFGGRGSPSMNRNGPNGPSNRMECKVLSSNPMECPSYVQPAKLTFK</sequence>